<dbReference type="AlphaFoldDB" id="A0A8T0FI85"/>
<accession>A0A8T0FI85</accession>
<proteinExistence type="predicted"/>
<reference evidence="2" key="2">
    <citation type="submission" date="2020-06" db="EMBL/GenBank/DDBJ databases">
        <authorList>
            <person name="Sheffer M."/>
        </authorList>
    </citation>
    <scope>NUCLEOTIDE SEQUENCE</scope>
</reference>
<name>A0A8T0FI85_ARGBR</name>
<organism evidence="2 3">
    <name type="scientific">Argiope bruennichi</name>
    <name type="common">Wasp spider</name>
    <name type="synonym">Aranea bruennichi</name>
    <dbReference type="NCBI Taxonomy" id="94029"/>
    <lineage>
        <taxon>Eukaryota</taxon>
        <taxon>Metazoa</taxon>
        <taxon>Ecdysozoa</taxon>
        <taxon>Arthropoda</taxon>
        <taxon>Chelicerata</taxon>
        <taxon>Arachnida</taxon>
        <taxon>Araneae</taxon>
        <taxon>Araneomorphae</taxon>
        <taxon>Entelegynae</taxon>
        <taxon>Araneoidea</taxon>
        <taxon>Araneidae</taxon>
        <taxon>Argiope</taxon>
    </lineage>
</organism>
<protein>
    <submittedName>
        <fullName evidence="2">Uncharacterized protein</fullName>
    </submittedName>
</protein>
<evidence type="ECO:0000256" key="1">
    <source>
        <dbReference type="SAM" id="MobiDB-lite"/>
    </source>
</evidence>
<keyword evidence="3" id="KW-1185">Reference proteome</keyword>
<gene>
    <name evidence="2" type="ORF">HNY73_005170</name>
</gene>
<dbReference type="Proteomes" id="UP000807504">
    <property type="component" value="Unassembled WGS sequence"/>
</dbReference>
<evidence type="ECO:0000313" key="3">
    <source>
        <dbReference type="Proteomes" id="UP000807504"/>
    </source>
</evidence>
<dbReference type="EMBL" id="JABXBU010000011">
    <property type="protein sequence ID" value="KAF8790095.1"/>
    <property type="molecule type" value="Genomic_DNA"/>
</dbReference>
<evidence type="ECO:0000313" key="2">
    <source>
        <dbReference type="EMBL" id="KAF8790095.1"/>
    </source>
</evidence>
<sequence length="77" mass="8783">MSEDDSDISYAETIISDQEEKIEQESVENSNVNSGEEEDDMVDIEIFFYGLEDPLPDFLLPHDLKNGFGWEDGSFCI</sequence>
<comment type="caution">
    <text evidence="2">The sequence shown here is derived from an EMBL/GenBank/DDBJ whole genome shotgun (WGS) entry which is preliminary data.</text>
</comment>
<reference evidence="2" key="1">
    <citation type="journal article" date="2020" name="bioRxiv">
        <title>Chromosome-level reference genome of the European wasp spider Argiope bruennichi: a resource for studies on range expansion and evolutionary adaptation.</title>
        <authorList>
            <person name="Sheffer M.M."/>
            <person name="Hoppe A."/>
            <person name="Krehenwinkel H."/>
            <person name="Uhl G."/>
            <person name="Kuss A.W."/>
            <person name="Jensen L."/>
            <person name="Jensen C."/>
            <person name="Gillespie R.G."/>
            <person name="Hoff K.J."/>
            <person name="Prost S."/>
        </authorList>
    </citation>
    <scope>NUCLEOTIDE SEQUENCE</scope>
</reference>
<feature type="region of interest" description="Disordered" evidence="1">
    <location>
        <begin position="15"/>
        <end position="37"/>
    </location>
</feature>